<dbReference type="InterPro" id="IPR011032">
    <property type="entry name" value="GroES-like_sf"/>
</dbReference>
<dbReference type="InterPro" id="IPR013149">
    <property type="entry name" value="ADH-like_C"/>
</dbReference>
<dbReference type="PANTHER" id="PTHR48106">
    <property type="entry name" value="QUINONE OXIDOREDUCTASE PIG3-RELATED"/>
    <property type="match status" value="1"/>
</dbReference>
<feature type="domain" description="Enoyl reductase (ER)" evidence="3">
    <location>
        <begin position="17"/>
        <end position="368"/>
    </location>
</feature>
<evidence type="ECO:0000313" key="5">
    <source>
        <dbReference type="Proteomes" id="UP001595683"/>
    </source>
</evidence>
<dbReference type="InterPro" id="IPR036291">
    <property type="entry name" value="NAD(P)-bd_dom_sf"/>
</dbReference>
<comment type="caution">
    <text evidence="4">The sequence shown here is derived from an EMBL/GenBank/DDBJ whole genome shotgun (WGS) entry which is preliminary data.</text>
</comment>
<organism evidence="4 5">
    <name type="scientific">Novosphingobium pokkalii</name>
    <dbReference type="NCBI Taxonomy" id="1770194"/>
    <lineage>
        <taxon>Bacteria</taxon>
        <taxon>Pseudomonadati</taxon>
        <taxon>Pseudomonadota</taxon>
        <taxon>Alphaproteobacteria</taxon>
        <taxon>Sphingomonadales</taxon>
        <taxon>Sphingomonadaceae</taxon>
        <taxon>Novosphingobium</taxon>
    </lineage>
</organism>
<sequence length="372" mass="38279">MVPQTTLVLTSQVQEDGKIVAALTEMPLPAPAEHEVVIAVEAAPINPSDLGLLFSSARIEDAVFAPGRVEAPLSPAGLAALSGRLGDVLPVGNEGAGTVIAAGSGAAAQALLGKRVATFAGGMYARHRVVPVASCLVLPEGASAKDGAAAFVNPLTALGFVETLRAVGGKGIVHTAAASNLGQMLVRLCAADGVALVNVVRKPEQAALLKDLGAAHVVDSSSPTFREDLRQAIEATGADTVFDAIGGGPLLGTILSTMEQVGRTAAGAYSRYGSTAKKRAYVYGMLDTGPITLPRDIGFVWDVSGWLLSPVMEALGPDVRARMQARVGQDLTTLFASAYKAQVPLTHILDEAVVRDFTRRATGAKYLILPGA</sequence>
<name>A0ABV7V2B5_9SPHN</name>
<evidence type="ECO:0000313" key="4">
    <source>
        <dbReference type="EMBL" id="MFC3671570.1"/>
    </source>
</evidence>
<accession>A0ABV7V2B5</accession>
<dbReference type="RefSeq" id="WP_191323639.1">
    <property type="nucleotide sequence ID" value="NZ_BMZP01000005.1"/>
</dbReference>
<evidence type="ECO:0000256" key="2">
    <source>
        <dbReference type="ARBA" id="ARBA00023002"/>
    </source>
</evidence>
<dbReference type="SUPFAM" id="SSF51735">
    <property type="entry name" value="NAD(P)-binding Rossmann-fold domains"/>
    <property type="match status" value="1"/>
</dbReference>
<dbReference type="Proteomes" id="UP001595683">
    <property type="component" value="Unassembled WGS sequence"/>
</dbReference>
<dbReference type="Gene3D" id="3.90.180.10">
    <property type="entry name" value="Medium-chain alcohol dehydrogenases, catalytic domain"/>
    <property type="match status" value="1"/>
</dbReference>
<dbReference type="Pfam" id="PF00107">
    <property type="entry name" value="ADH_zinc_N"/>
    <property type="match status" value="1"/>
</dbReference>
<dbReference type="PANTHER" id="PTHR48106:SF18">
    <property type="entry name" value="QUINONE OXIDOREDUCTASE PIG3"/>
    <property type="match status" value="1"/>
</dbReference>
<reference evidence="5" key="1">
    <citation type="journal article" date="2019" name="Int. J. Syst. Evol. Microbiol.">
        <title>The Global Catalogue of Microorganisms (GCM) 10K type strain sequencing project: providing services to taxonomists for standard genome sequencing and annotation.</title>
        <authorList>
            <consortium name="The Broad Institute Genomics Platform"/>
            <consortium name="The Broad Institute Genome Sequencing Center for Infectious Disease"/>
            <person name="Wu L."/>
            <person name="Ma J."/>
        </authorList>
    </citation>
    <scope>NUCLEOTIDE SEQUENCE [LARGE SCALE GENOMIC DNA]</scope>
    <source>
        <strain evidence="5">KCTC 42224</strain>
    </source>
</reference>
<protein>
    <submittedName>
        <fullName evidence="4">Zinc-binding dehydrogenase</fullName>
    </submittedName>
</protein>
<evidence type="ECO:0000256" key="1">
    <source>
        <dbReference type="ARBA" id="ARBA00022857"/>
    </source>
</evidence>
<keyword evidence="5" id="KW-1185">Reference proteome</keyword>
<evidence type="ECO:0000259" key="3">
    <source>
        <dbReference type="SMART" id="SM00829"/>
    </source>
</evidence>
<dbReference type="SMART" id="SM00829">
    <property type="entry name" value="PKS_ER"/>
    <property type="match status" value="1"/>
</dbReference>
<keyword evidence="1" id="KW-0521">NADP</keyword>
<dbReference type="SUPFAM" id="SSF50129">
    <property type="entry name" value="GroES-like"/>
    <property type="match status" value="1"/>
</dbReference>
<dbReference type="Gene3D" id="3.40.50.720">
    <property type="entry name" value="NAD(P)-binding Rossmann-like Domain"/>
    <property type="match status" value="1"/>
</dbReference>
<proteinExistence type="predicted"/>
<dbReference type="EMBL" id="JBHRYE010000012">
    <property type="protein sequence ID" value="MFC3671570.1"/>
    <property type="molecule type" value="Genomic_DNA"/>
</dbReference>
<gene>
    <name evidence="4" type="ORF">ACFOOT_09030</name>
</gene>
<dbReference type="InterPro" id="IPR020843">
    <property type="entry name" value="ER"/>
</dbReference>
<keyword evidence="2" id="KW-0560">Oxidoreductase</keyword>